<dbReference type="Proteomes" id="UP000187406">
    <property type="component" value="Unassembled WGS sequence"/>
</dbReference>
<sequence>LEKENENLKVEIDALKKTFSKFSNSSEKLDNLLGMQRCVFDEAGLGYEEMNNVKIYQNFFERKQKIEKDKVEIVHIKKKNVNISCNYCDRNGHVSSFFISEMP</sequence>
<organism evidence="1 2">
    <name type="scientific">Cephalotus follicularis</name>
    <name type="common">Albany pitcher plant</name>
    <dbReference type="NCBI Taxonomy" id="3775"/>
    <lineage>
        <taxon>Eukaryota</taxon>
        <taxon>Viridiplantae</taxon>
        <taxon>Streptophyta</taxon>
        <taxon>Embryophyta</taxon>
        <taxon>Tracheophyta</taxon>
        <taxon>Spermatophyta</taxon>
        <taxon>Magnoliopsida</taxon>
        <taxon>eudicotyledons</taxon>
        <taxon>Gunneridae</taxon>
        <taxon>Pentapetalae</taxon>
        <taxon>rosids</taxon>
        <taxon>fabids</taxon>
        <taxon>Oxalidales</taxon>
        <taxon>Cephalotaceae</taxon>
        <taxon>Cephalotus</taxon>
    </lineage>
</organism>
<keyword evidence="2" id="KW-1185">Reference proteome</keyword>
<gene>
    <name evidence="1" type="ORF">CFOL_v3_24869</name>
</gene>
<comment type="caution">
    <text evidence="1">The sequence shown here is derived from an EMBL/GenBank/DDBJ whole genome shotgun (WGS) entry which is preliminary data.</text>
</comment>
<dbReference type="AlphaFoldDB" id="A0A1Q3CMD3"/>
<dbReference type="InParanoid" id="A0A1Q3CMD3"/>
<protein>
    <submittedName>
        <fullName evidence="1">Uncharacterized protein</fullName>
    </submittedName>
</protein>
<reference evidence="2" key="1">
    <citation type="submission" date="2016-04" db="EMBL/GenBank/DDBJ databases">
        <title>Cephalotus genome sequencing.</title>
        <authorList>
            <person name="Fukushima K."/>
            <person name="Hasebe M."/>
            <person name="Fang X."/>
        </authorList>
    </citation>
    <scope>NUCLEOTIDE SEQUENCE [LARGE SCALE GENOMIC DNA]</scope>
    <source>
        <strain evidence="2">cv. St1</strain>
    </source>
</reference>
<dbReference type="EMBL" id="BDDD01002398">
    <property type="protein sequence ID" value="GAV81414.1"/>
    <property type="molecule type" value="Genomic_DNA"/>
</dbReference>
<proteinExistence type="predicted"/>
<accession>A0A1Q3CMD3</accession>
<feature type="non-terminal residue" evidence="1">
    <location>
        <position position="1"/>
    </location>
</feature>
<name>A0A1Q3CMD3_CEPFO</name>
<evidence type="ECO:0000313" key="1">
    <source>
        <dbReference type="EMBL" id="GAV81414.1"/>
    </source>
</evidence>
<evidence type="ECO:0000313" key="2">
    <source>
        <dbReference type="Proteomes" id="UP000187406"/>
    </source>
</evidence>